<dbReference type="SUPFAM" id="SSF52540">
    <property type="entry name" value="P-loop containing nucleoside triphosphate hydrolases"/>
    <property type="match status" value="1"/>
</dbReference>
<feature type="domain" description="ABC transporter" evidence="2">
    <location>
        <begin position="7"/>
        <end position="113"/>
    </location>
</feature>
<evidence type="ECO:0000313" key="3">
    <source>
        <dbReference type="EMBL" id="TCP09895.1"/>
    </source>
</evidence>
<comment type="caution">
    <text evidence="3">The sequence shown here is derived from an EMBL/GenBank/DDBJ whole genome shotgun (WGS) entry which is preliminary data.</text>
</comment>
<accession>A0AA46DGW9</accession>
<evidence type="ECO:0000313" key="4">
    <source>
        <dbReference type="Proteomes" id="UP000294772"/>
    </source>
</evidence>
<dbReference type="AlphaFoldDB" id="A0AA46DGW9"/>
<evidence type="ECO:0000256" key="1">
    <source>
        <dbReference type="ARBA" id="ARBA00022737"/>
    </source>
</evidence>
<dbReference type="InterPro" id="IPR003439">
    <property type="entry name" value="ABC_transporter-like_ATP-bd"/>
</dbReference>
<dbReference type="InterPro" id="IPR050611">
    <property type="entry name" value="ABCF"/>
</dbReference>
<gene>
    <name evidence="3" type="ORF">EV676_101478</name>
</gene>
<dbReference type="Proteomes" id="UP000294772">
    <property type="component" value="Unassembled WGS sequence"/>
</dbReference>
<dbReference type="InterPro" id="IPR027417">
    <property type="entry name" value="P-loop_NTPase"/>
</dbReference>
<dbReference type="RefSeq" id="WP_419186823.1">
    <property type="nucleotide sequence ID" value="NZ_CALFFA010000022.1"/>
</dbReference>
<proteinExistence type="predicted"/>
<reference evidence="3 4" key="1">
    <citation type="submission" date="2019-03" db="EMBL/GenBank/DDBJ databases">
        <title>Genomic Encyclopedia of Type Strains, Phase IV (KMG-IV): sequencing the most valuable type-strain genomes for metagenomic binning, comparative biology and taxonomic classification.</title>
        <authorList>
            <person name="Goeker M."/>
        </authorList>
    </citation>
    <scope>NUCLEOTIDE SEQUENCE [LARGE SCALE GENOMIC DNA]</scope>
    <source>
        <strain evidence="3 4">DSM 15264</strain>
    </source>
</reference>
<name>A0AA46DGW9_9BURK</name>
<evidence type="ECO:0000259" key="2">
    <source>
        <dbReference type="Pfam" id="PF00005"/>
    </source>
</evidence>
<sequence>MPPRLRGKSTLLQVIAGHLAPLGGTCRTLARCVHLDQRLATLDPRRPVLVQLQEARPTASEAELRMRLAQLGLDARQVARPSGALAGGERLKAALACILYADPPPQLLLLDEPGNHLDLPPWRPSKPCCATTVGRWSRCRTTTCSWTGWR</sequence>
<organism evidence="3 4">
    <name type="scientific">Caldimonas thermodepolymerans</name>
    <dbReference type="NCBI Taxonomy" id="215580"/>
    <lineage>
        <taxon>Bacteria</taxon>
        <taxon>Pseudomonadati</taxon>
        <taxon>Pseudomonadota</taxon>
        <taxon>Betaproteobacteria</taxon>
        <taxon>Burkholderiales</taxon>
        <taxon>Sphaerotilaceae</taxon>
        <taxon>Caldimonas</taxon>
    </lineage>
</organism>
<dbReference type="PANTHER" id="PTHR19211:SF6">
    <property type="entry name" value="BLL7188 PROTEIN"/>
    <property type="match status" value="1"/>
</dbReference>
<dbReference type="EMBL" id="SLXF01000001">
    <property type="protein sequence ID" value="TCP09895.1"/>
    <property type="molecule type" value="Genomic_DNA"/>
</dbReference>
<protein>
    <submittedName>
        <fullName evidence="3">ABC transporter family protein</fullName>
    </submittedName>
</protein>
<dbReference type="Pfam" id="PF00005">
    <property type="entry name" value="ABC_tran"/>
    <property type="match status" value="1"/>
</dbReference>
<dbReference type="Gene3D" id="3.40.50.300">
    <property type="entry name" value="P-loop containing nucleotide triphosphate hydrolases"/>
    <property type="match status" value="1"/>
</dbReference>
<dbReference type="GO" id="GO:0016887">
    <property type="term" value="F:ATP hydrolysis activity"/>
    <property type="evidence" value="ECO:0007669"/>
    <property type="project" value="InterPro"/>
</dbReference>
<dbReference type="GO" id="GO:0005524">
    <property type="term" value="F:ATP binding"/>
    <property type="evidence" value="ECO:0007669"/>
    <property type="project" value="InterPro"/>
</dbReference>
<dbReference type="PANTHER" id="PTHR19211">
    <property type="entry name" value="ATP-BINDING TRANSPORT PROTEIN-RELATED"/>
    <property type="match status" value="1"/>
</dbReference>
<keyword evidence="1" id="KW-0677">Repeat</keyword>